<dbReference type="Pfam" id="PF00072">
    <property type="entry name" value="Response_reg"/>
    <property type="match status" value="1"/>
</dbReference>
<evidence type="ECO:0000259" key="7">
    <source>
        <dbReference type="PROSITE" id="PS50110"/>
    </source>
</evidence>
<keyword evidence="3" id="KW-0805">Transcription regulation</keyword>
<evidence type="ECO:0000313" key="9">
    <source>
        <dbReference type="Proteomes" id="UP000034163"/>
    </source>
</evidence>
<evidence type="ECO:0000256" key="4">
    <source>
        <dbReference type="ARBA" id="ARBA00023125"/>
    </source>
</evidence>
<dbReference type="CDD" id="cd17574">
    <property type="entry name" value="REC_OmpR"/>
    <property type="match status" value="1"/>
</dbReference>
<organism evidence="8 9">
    <name type="scientific">candidate division WWE3 bacterium GW2011_GWB1_41_6</name>
    <dbReference type="NCBI Taxonomy" id="1619112"/>
    <lineage>
        <taxon>Bacteria</taxon>
        <taxon>Katanobacteria</taxon>
    </lineage>
</organism>
<dbReference type="Gene3D" id="3.40.50.2300">
    <property type="match status" value="1"/>
</dbReference>
<accession>A0A0G0WXT0</accession>
<dbReference type="SUPFAM" id="SSF52172">
    <property type="entry name" value="CheY-like"/>
    <property type="match status" value="1"/>
</dbReference>
<feature type="domain" description="Response regulatory" evidence="7">
    <location>
        <begin position="7"/>
        <end position="123"/>
    </location>
</feature>
<keyword evidence="5" id="KW-0804">Transcription</keyword>
<evidence type="ECO:0000256" key="5">
    <source>
        <dbReference type="ARBA" id="ARBA00023163"/>
    </source>
</evidence>
<keyword evidence="4" id="KW-0238">DNA-binding</keyword>
<comment type="caution">
    <text evidence="8">The sequence shown here is derived from an EMBL/GenBank/DDBJ whole genome shotgun (WGS) entry which is preliminary data.</text>
</comment>
<dbReference type="PANTHER" id="PTHR44591">
    <property type="entry name" value="STRESS RESPONSE REGULATOR PROTEIN 1"/>
    <property type="match status" value="1"/>
</dbReference>
<dbReference type="FunFam" id="3.40.50.2300:FF:000001">
    <property type="entry name" value="DNA-binding response regulator PhoB"/>
    <property type="match status" value="1"/>
</dbReference>
<gene>
    <name evidence="8" type="ORF">UU72_C0001G0044</name>
</gene>
<dbReference type="SMART" id="SM00448">
    <property type="entry name" value="REC"/>
    <property type="match status" value="1"/>
</dbReference>
<keyword evidence="2" id="KW-0902">Two-component regulatory system</keyword>
<reference evidence="8 9" key="1">
    <citation type="journal article" date="2015" name="Nature">
        <title>rRNA introns, odd ribosomes, and small enigmatic genomes across a large radiation of phyla.</title>
        <authorList>
            <person name="Brown C.T."/>
            <person name="Hug L.A."/>
            <person name="Thomas B.C."/>
            <person name="Sharon I."/>
            <person name="Castelle C.J."/>
            <person name="Singh A."/>
            <person name="Wilkins M.J."/>
            <person name="Williams K.H."/>
            <person name="Banfield J.F."/>
        </authorList>
    </citation>
    <scope>NUCLEOTIDE SEQUENCE [LARGE SCALE GENOMIC DNA]</scope>
</reference>
<evidence type="ECO:0000256" key="6">
    <source>
        <dbReference type="PROSITE-ProRule" id="PRU00169"/>
    </source>
</evidence>
<feature type="modified residue" description="4-aspartylphosphate" evidence="6">
    <location>
        <position position="56"/>
    </location>
</feature>
<dbReference type="InterPro" id="IPR001789">
    <property type="entry name" value="Sig_transdc_resp-reg_receiver"/>
</dbReference>
<dbReference type="InterPro" id="IPR011006">
    <property type="entry name" value="CheY-like_superfamily"/>
</dbReference>
<evidence type="ECO:0000256" key="3">
    <source>
        <dbReference type="ARBA" id="ARBA00023015"/>
    </source>
</evidence>
<proteinExistence type="predicted"/>
<dbReference type="Proteomes" id="UP000034163">
    <property type="component" value="Unassembled WGS sequence"/>
</dbReference>
<evidence type="ECO:0000313" key="8">
    <source>
        <dbReference type="EMBL" id="KKS17560.1"/>
    </source>
</evidence>
<dbReference type="PANTHER" id="PTHR44591:SF3">
    <property type="entry name" value="RESPONSE REGULATORY DOMAIN-CONTAINING PROTEIN"/>
    <property type="match status" value="1"/>
</dbReference>
<dbReference type="GO" id="GO:0000160">
    <property type="term" value="P:phosphorelay signal transduction system"/>
    <property type="evidence" value="ECO:0007669"/>
    <property type="project" value="UniProtKB-KW"/>
</dbReference>
<dbReference type="PROSITE" id="PS50110">
    <property type="entry name" value="RESPONSE_REGULATORY"/>
    <property type="match status" value="1"/>
</dbReference>
<dbReference type="GO" id="GO:0003677">
    <property type="term" value="F:DNA binding"/>
    <property type="evidence" value="ECO:0007669"/>
    <property type="project" value="UniProtKB-KW"/>
</dbReference>
<dbReference type="AlphaFoldDB" id="A0A0G0WXT0"/>
<sequence length="134" mass="14956">MKKLGKTILIIEDEKPLLELLSSKLQFEGFDTTLADNGKDALQIALEKHPDLILLDIIIPQMDGITMLKQLRKDEWGQSVPVIVLTNLSSGETVVAAEESGVRDFLTKTDWKVSELVDKIKNALNIRTEDELAV</sequence>
<keyword evidence="1 6" id="KW-0597">Phosphoprotein</keyword>
<protein>
    <submittedName>
        <fullName evidence="8">Phosphate regulon transcriptional regulatory protein PhoB (SphR)</fullName>
    </submittedName>
</protein>
<dbReference type="EMBL" id="LCBS01000001">
    <property type="protein sequence ID" value="KKS17560.1"/>
    <property type="molecule type" value="Genomic_DNA"/>
</dbReference>
<dbReference type="InterPro" id="IPR050595">
    <property type="entry name" value="Bact_response_regulator"/>
</dbReference>
<evidence type="ECO:0000256" key="2">
    <source>
        <dbReference type="ARBA" id="ARBA00023012"/>
    </source>
</evidence>
<name>A0A0G0WXT0_UNCKA</name>
<evidence type="ECO:0000256" key="1">
    <source>
        <dbReference type="ARBA" id="ARBA00022553"/>
    </source>
</evidence>